<gene>
    <name evidence="2" type="ORF">GCM10009681_36160</name>
</gene>
<reference evidence="3" key="1">
    <citation type="journal article" date="2019" name="Int. J. Syst. Evol. Microbiol.">
        <title>The Global Catalogue of Microorganisms (GCM) 10K type strain sequencing project: providing services to taxonomists for standard genome sequencing and annotation.</title>
        <authorList>
            <consortium name="The Broad Institute Genomics Platform"/>
            <consortium name="The Broad Institute Genome Sequencing Center for Infectious Disease"/>
            <person name="Wu L."/>
            <person name="Ma J."/>
        </authorList>
    </citation>
    <scope>NUCLEOTIDE SEQUENCE [LARGE SCALE GENOMIC DNA]</scope>
    <source>
        <strain evidence="3">JCM 13249</strain>
    </source>
</reference>
<keyword evidence="3" id="KW-1185">Reference proteome</keyword>
<protein>
    <submittedName>
        <fullName evidence="2">Uncharacterized protein</fullName>
    </submittedName>
</protein>
<comment type="caution">
    <text evidence="2">The sequence shown here is derived from an EMBL/GenBank/DDBJ whole genome shotgun (WGS) entry which is preliminary data.</text>
</comment>
<evidence type="ECO:0000313" key="3">
    <source>
        <dbReference type="Proteomes" id="UP001500655"/>
    </source>
</evidence>
<evidence type="ECO:0000313" key="2">
    <source>
        <dbReference type="EMBL" id="GAA1761781.1"/>
    </source>
</evidence>
<organism evidence="2 3">
    <name type="scientific">Luedemannella helvata</name>
    <dbReference type="NCBI Taxonomy" id="349315"/>
    <lineage>
        <taxon>Bacteria</taxon>
        <taxon>Bacillati</taxon>
        <taxon>Actinomycetota</taxon>
        <taxon>Actinomycetes</taxon>
        <taxon>Micromonosporales</taxon>
        <taxon>Micromonosporaceae</taxon>
        <taxon>Luedemannella</taxon>
    </lineage>
</organism>
<name>A0ABP4WWE3_9ACTN</name>
<sequence length="246" mass="26284">MSLIRQLSLFGVEARRPEPADLVGLLAGGGRVIRMGGTARVVITVDDPWRAAVLVRECARRDLAATVVSTLAPVQHRELSVVAVAESADDGTPPEPEQAPGPRRKAAEATADDPQTQDTEPPVERFEVRTAYTKILIPLARTWLAADGSKSPPRRLHLDGRALRLWVTASGRLENPGVYALEVGADDDATWPVVGRALSAVGLGAVLIKGRPGGPAYRISGRRKVARLAEMIGDPPRPSPEGLWPS</sequence>
<dbReference type="EMBL" id="BAAALS010000017">
    <property type="protein sequence ID" value="GAA1761781.1"/>
    <property type="molecule type" value="Genomic_DNA"/>
</dbReference>
<evidence type="ECO:0000256" key="1">
    <source>
        <dbReference type="SAM" id="MobiDB-lite"/>
    </source>
</evidence>
<dbReference type="Proteomes" id="UP001500655">
    <property type="component" value="Unassembled WGS sequence"/>
</dbReference>
<feature type="region of interest" description="Disordered" evidence="1">
    <location>
        <begin position="84"/>
        <end position="125"/>
    </location>
</feature>
<dbReference type="RefSeq" id="WP_344083076.1">
    <property type="nucleotide sequence ID" value="NZ_BAAALS010000017.1"/>
</dbReference>
<proteinExistence type="predicted"/>
<accession>A0ABP4WWE3</accession>